<feature type="compositionally biased region" description="Basic and acidic residues" evidence="2">
    <location>
        <begin position="511"/>
        <end position="524"/>
    </location>
</feature>
<feature type="compositionally biased region" description="Basic and acidic residues" evidence="2">
    <location>
        <begin position="1559"/>
        <end position="1571"/>
    </location>
</feature>
<feature type="compositionally biased region" description="Acidic residues" evidence="2">
    <location>
        <begin position="392"/>
        <end position="438"/>
    </location>
</feature>
<feature type="compositionally biased region" description="Basic and acidic residues" evidence="2">
    <location>
        <begin position="1540"/>
        <end position="1552"/>
    </location>
</feature>
<feature type="region of interest" description="Disordered" evidence="2">
    <location>
        <begin position="1540"/>
        <end position="1572"/>
    </location>
</feature>
<evidence type="ECO:0000256" key="1">
    <source>
        <dbReference type="SAM" id="Coils"/>
    </source>
</evidence>
<feature type="compositionally biased region" description="Acidic residues" evidence="2">
    <location>
        <begin position="583"/>
        <end position="594"/>
    </location>
</feature>
<name>A0A0D9QUE6_PLAFR</name>
<feature type="region of interest" description="Disordered" evidence="2">
    <location>
        <begin position="1036"/>
        <end position="1065"/>
    </location>
</feature>
<feature type="compositionally biased region" description="Basic and acidic residues" evidence="2">
    <location>
        <begin position="531"/>
        <end position="543"/>
    </location>
</feature>
<dbReference type="VEuPathDB" id="PlasmoDB:AK88_00119"/>
<feature type="compositionally biased region" description="Polar residues" evidence="2">
    <location>
        <begin position="1038"/>
        <end position="1049"/>
    </location>
</feature>
<reference evidence="3 4" key="1">
    <citation type="submission" date="2014-03" db="EMBL/GenBank/DDBJ databases">
        <title>The Genome Sequence of Plasmodium fragile nilgiri.</title>
        <authorList>
            <consortium name="The Broad Institute Genomics Platform"/>
            <consortium name="The Broad Institute Genome Sequencing Center for Infectious Disease"/>
            <person name="Neafsey D."/>
            <person name="Duraisingh M."/>
            <person name="Young S.K."/>
            <person name="Zeng Q."/>
            <person name="Gargeya S."/>
            <person name="Abouelleil A."/>
            <person name="Alvarado L."/>
            <person name="Chapman S.B."/>
            <person name="Gainer-Dewar J."/>
            <person name="Goldberg J."/>
            <person name="Griggs A."/>
            <person name="Gujja S."/>
            <person name="Hansen M."/>
            <person name="Howarth C."/>
            <person name="Imamovic A."/>
            <person name="Larimer J."/>
            <person name="Pearson M."/>
            <person name="Poon T.W."/>
            <person name="Priest M."/>
            <person name="Roberts A."/>
            <person name="Saif S."/>
            <person name="Shea T."/>
            <person name="Sykes S."/>
            <person name="Wortman J."/>
            <person name="Nusbaum C."/>
            <person name="Birren B."/>
        </authorList>
    </citation>
    <scope>NUCLEOTIDE SEQUENCE [LARGE SCALE GENOMIC DNA]</scope>
    <source>
        <strain evidence="4">nilgiri</strain>
    </source>
</reference>
<dbReference type="GeneID" id="24265433"/>
<feature type="compositionally biased region" description="Basic and acidic residues" evidence="2">
    <location>
        <begin position="470"/>
        <end position="482"/>
    </location>
</feature>
<feature type="region of interest" description="Disordered" evidence="2">
    <location>
        <begin position="375"/>
        <end position="547"/>
    </location>
</feature>
<feature type="compositionally biased region" description="Low complexity" evidence="2">
    <location>
        <begin position="342"/>
        <end position="357"/>
    </location>
</feature>
<keyword evidence="1" id="KW-0175">Coiled coil</keyword>
<feature type="region of interest" description="Disordered" evidence="2">
    <location>
        <begin position="2432"/>
        <end position="2506"/>
    </location>
</feature>
<feature type="compositionally biased region" description="Basic and acidic residues" evidence="2">
    <location>
        <begin position="2477"/>
        <end position="2492"/>
    </location>
</feature>
<feature type="compositionally biased region" description="Basic and acidic residues" evidence="2">
    <location>
        <begin position="566"/>
        <end position="582"/>
    </location>
</feature>
<evidence type="ECO:0000256" key="2">
    <source>
        <dbReference type="SAM" id="MobiDB-lite"/>
    </source>
</evidence>
<feature type="compositionally biased region" description="Polar residues" evidence="2">
    <location>
        <begin position="2632"/>
        <end position="2655"/>
    </location>
</feature>
<feature type="compositionally biased region" description="Basic and acidic residues" evidence="2">
    <location>
        <begin position="87"/>
        <end position="100"/>
    </location>
</feature>
<feature type="region of interest" description="Disordered" evidence="2">
    <location>
        <begin position="734"/>
        <end position="757"/>
    </location>
</feature>
<feature type="compositionally biased region" description="Basic residues" evidence="2">
    <location>
        <begin position="322"/>
        <end position="334"/>
    </location>
</feature>
<evidence type="ECO:0000313" key="3">
    <source>
        <dbReference type="EMBL" id="KJP90271.1"/>
    </source>
</evidence>
<organism evidence="3 4">
    <name type="scientific">Plasmodium fragile</name>
    <dbReference type="NCBI Taxonomy" id="5857"/>
    <lineage>
        <taxon>Eukaryota</taxon>
        <taxon>Sar</taxon>
        <taxon>Alveolata</taxon>
        <taxon>Apicomplexa</taxon>
        <taxon>Aconoidasida</taxon>
        <taxon>Haemosporida</taxon>
        <taxon>Plasmodiidae</taxon>
        <taxon>Plasmodium</taxon>
        <taxon>Plasmodium (Plasmodium)</taxon>
    </lineage>
</organism>
<feature type="compositionally biased region" description="Basic residues" evidence="2">
    <location>
        <begin position="1974"/>
        <end position="1991"/>
    </location>
</feature>
<feature type="region of interest" description="Disordered" evidence="2">
    <location>
        <begin position="294"/>
        <end position="362"/>
    </location>
</feature>
<accession>A0A0D9QUE6</accession>
<feature type="coiled-coil region" evidence="1">
    <location>
        <begin position="1340"/>
        <end position="1367"/>
    </location>
</feature>
<sequence>MSKQYQFGLYENTMKGQLRDYETHSDVSCKIGYSDSESEGVASIKDVPYYAYSYNLKNSKKEKLEKPVWKSIYDIEETTKNSFSDYEYNKNEQRDSEVESPRFGNTSEEEDTEEELHQNGEKQSYAEDEDNEEGVQFGKMGKGTLMRKANQMEDSEEDDWGQEQREAASHPQNVYSLMKGDGKIGALPFKEPLGRIFNEGAHISNHLSYNFRKEFEKNMYNNLSAFNNAHNKYSVDDGDDASRHFLKPKTFKDSNGLFEDLGEENLDIGFLKKEHEKLMKGAGLVKAQQVGNTANGINVGKRPNDYPTRGESLHNSHTAKQSNKKNVCKLKKKENTHQYAVNSVDKNSSLSSGNSTSDTYEQDCAGTRKVHFKSDEMGKEGDAHWGSSVGAEQDDDEEEEDDDINDDAHEEDEEAEEEKSEEGEQDTEQVTDEMDNGTDDSLVHTADPPASKKQGGHANMRGDNNAPNKYTEEGHEPQEKKTGSMLKRSGAQGENKALTGQQDADSINEQIAKEMNFEWWKVNEKTSSPNDIEKSQEGRENRGRILNRYEIPKDISYYVQRYQRRKEGNNADLSDEPKKDGQEGIEESTEEDSMDGQTNPSGYISKEDFNVEDMNPKNIEKVNNSPFLCEQMGAVHNAGDADDTGEPVGEAQQNGHVFTQGSSAAYSPSDGINTFMHNDQVEGVFEVFNQTKEHYSNKCSTKGNEVHTGVDIGGGGTPVDYCFYNEKTGDRNLLNASPKDSVDRNKHSVDGTSPPMDEIYDKINAHFGISKNRNNYMQIMAEGVHSGHKHIRTNSEGLHNGPFLEGNKNEKIDIFLNYLKCIDGDSLNKAFQYFVEKENDASVRRQLEICLMGKEKEGTANKGTLTDAQTSTLVLSNQNTQTVSASLKNEQVQTNSRGGNMEDNFMQTDIKDVNTKLYVKNEMINKKTSVDSIFFKSLSRDGTFTPKDRAQSGAVNGEDVSRLDLIEANREQEPPHDSHIFVDDNINGDEYNELKKINELKEKILEKIKTCYDNMSENNEEQAAILMLHDRKEHNHMDSSNGMDKSSNGYAERGNNCSSKGKIKKKKSKGILTMETFESMKSFEKEMKLLKSHNERLRRRIEKLHGEKERLKSDYAKMEKIKESQDSLFLATEKHIEKLHDQLDTLSRQNQNMQGDLKQKDIQIIALESQIDLDDTPRKNNRGHDSIEEFVEQTICTPSGDMTKDKHPLLDLNSQLDNFKGQIKDKKIIKEQIHQLQNQLYTLKDDIKMMESLRMENEKLKKLLSKKNSKHNEYEKSINKLEENIGMLKDRNFDLSKENTNLCANVMALSRCDEEIIDHFDPAQKGTRSGGEQPQNGQAIKDLEAHVDRLKQQIFDLNEEIFDLRQKNVQLKKSAMGRSSEDIQTVQAEVEKIYVDKINFLKGKLEESKTKINMLNVLLKTSNSQTTQLNKKVRTILRENKAWQKKYEKCLTYLEKLKGKYDEDVLKVQRGKSPFVLGASPQCRGDGWLKESSGQDALNADGGIKENRLKSLQEEIYTTKEAPLEDEKNGEMELVNSARRDGVSPGRMDSRMRGSLNRTHADKEDSNEGKSYKVSKLNGAESDRNVFFPLGENSNARFNFDHNENNDVNINNIFEIDNITKDIHRLFSDNEDSVKGKGKEGFYLSEREGQNYAEKVKTGEDRSTTEGILKSIEKIHVAHRIKQMNEDMHKYIIQRKEQVDNLYDRNLVYQGNPHSKGNMQGGRLEEGHTKLVLKGEEDLNDVTQVDYATRDQVYNPYEMPQLAQRSARGFTNSSDHSVQKNENNLRSVFRYKIDGEGEDVQIGNSIGGDHPQSQRETVSRMANVQQSGIKELSTIKCGEQLMEDIYTKADANKFPTLGRDINLVDEKNAMNNHVNALRYNPYDYKNMEGGTTAYANRWDTSIEDRMNYPHRIDEPRVETNGQDANAQKKKSHAWIIDFKNNEVFPYVKLQNTLLTDEETYVNSEGGHRTGQNKAPRKGHAVPKGAKKKVKAATHTQREVKKYGENNRMNKHTNFRTFLHEQKCTKGQSTKKVKSKEKLHLLVNNISELVKNKIQEELNNKNISKDILNFEITKIKKKSNRSKDSLNNKRQDTTIILSNDSMSPSSETLNGSLEVEDGYQKSVNWQNENAASSANGKGIRMHASTNYTGSSMDTNVGTIGVEGTREMCATRRTNGSDRVNASRQISHKYNESDLFTREKNSPLVSKGDYLYDDLLSTNFMLNNISLNNATSLGPNFIGVEQAVPPELVLPNSYSDNMNLYAQAYRNKNFQLGQNSYMGVNPSSSGNHGAFTAQPFDCNHVHAEKTTNMNEVQINPNLNMNMGMIHNGVGGDMTAHASYYGVNTSGENVKTGWGVNTISGDYQGVGSVAVGAMYPPAANYPTNDNTIFQVEKLNSSYLFDINSLRPDANPPFYDHAFVNYNQVDRSSVKEGHKECALGSSASRNSSQLPPPKCNKAITHSQAEGDDKPCEENDPNNTNDKNESGKIKEYLRDNQKGGLKNTRRSKSWDVQKVGVRNSLTNDTLSAKPKMKTQIFNYSGNKNNGLRDMSTYADKVLEDMKSLIPSNVSSIIEKSPSGAKASGSVNEVLPIKCNSNAKATQSKNPKMGDEGRVDILGKENDKLSCRHGQERGIIKGSSSAEANMDGTTRTSDLSHTSQDTIPSFRAKEQERENGVVKYNVEDNVEQNGHMTGVHTSNDAQRHDYFLGRVNNEEVMLGKHYSRDGSQGKNITSLEEKNIDEHAKLNAHLGSNMGDITFAEIGDLPFNTFGLDNMLKGIHLNSYANNGSNVFDNALIANPSFTENGLTYKSRTEENHQFQSETRKSLSSFREALKKQGILG</sequence>
<feature type="coiled-coil region" evidence="1">
    <location>
        <begin position="1080"/>
        <end position="1163"/>
    </location>
</feature>
<feature type="region of interest" description="Disordered" evidence="2">
    <location>
        <begin position="2630"/>
        <end position="2655"/>
    </location>
</feature>
<feature type="compositionally biased region" description="Polar residues" evidence="2">
    <location>
        <begin position="498"/>
        <end position="509"/>
    </location>
</feature>
<feature type="region of interest" description="Disordered" evidence="2">
    <location>
        <begin position="1962"/>
        <end position="1995"/>
    </location>
</feature>
<feature type="region of interest" description="Disordered" evidence="2">
    <location>
        <begin position="566"/>
        <end position="605"/>
    </location>
</feature>
<gene>
    <name evidence="3" type="ORF">AK88_00119</name>
</gene>
<proteinExistence type="predicted"/>
<dbReference type="Proteomes" id="UP000054561">
    <property type="component" value="Unassembled WGS sequence"/>
</dbReference>
<feature type="compositionally biased region" description="Basic and acidic residues" evidence="2">
    <location>
        <begin position="740"/>
        <end position="749"/>
    </location>
</feature>
<protein>
    <submittedName>
        <fullName evidence="3">Uncharacterized protein</fullName>
    </submittedName>
</protein>
<dbReference type="EMBL" id="KQ001645">
    <property type="protein sequence ID" value="KJP90271.1"/>
    <property type="molecule type" value="Genomic_DNA"/>
</dbReference>
<dbReference type="OMA" id="MEDNFMQ"/>
<keyword evidence="4" id="KW-1185">Reference proteome</keyword>
<dbReference type="OrthoDB" id="387139at2759"/>
<feature type="region of interest" description="Disordered" evidence="2">
    <location>
        <begin position="80"/>
        <end position="171"/>
    </location>
</feature>
<dbReference type="RefSeq" id="XP_012333193.1">
    <property type="nucleotide sequence ID" value="XM_012477770.1"/>
</dbReference>
<evidence type="ECO:0000313" key="4">
    <source>
        <dbReference type="Proteomes" id="UP000054561"/>
    </source>
</evidence>
<feature type="coiled-coil region" evidence="1">
    <location>
        <begin position="1226"/>
        <end position="1298"/>
    </location>
</feature>